<proteinExistence type="predicted"/>
<comment type="caution">
    <text evidence="2">The sequence shown here is derived from an EMBL/GenBank/DDBJ whole genome shotgun (WGS) entry which is preliminary data.</text>
</comment>
<evidence type="ECO:0000313" key="3">
    <source>
        <dbReference type="Proteomes" id="UP001175261"/>
    </source>
</evidence>
<dbReference type="SUPFAM" id="SSF55961">
    <property type="entry name" value="Bet v1-like"/>
    <property type="match status" value="1"/>
</dbReference>
<accession>A0AA39GFH1</accession>
<sequence>MNFFKILWGISLHFLHSVSSQTIPEFDWASVRCPQSALETLPTPTYGYSGGLFTVCTELIFNAPAVEIYHALLDFQAYSSFSSFVIGIELPPQVRKTPDDVFLGLEMTFTTRGIFPIINTTSLEIVTFMEDSTDGGYMMTSWRYDDKLGGMFSRSEHPSILVEQSDGTTR</sequence>
<dbReference type="Proteomes" id="UP001175261">
    <property type="component" value="Unassembled WGS sequence"/>
</dbReference>
<protein>
    <submittedName>
        <fullName evidence="2">Uncharacterized protein</fullName>
    </submittedName>
</protein>
<keyword evidence="3" id="KW-1185">Reference proteome</keyword>
<organism evidence="2 3">
    <name type="scientific">Sarocladium strictum</name>
    <name type="common">Black bundle disease fungus</name>
    <name type="synonym">Acremonium strictum</name>
    <dbReference type="NCBI Taxonomy" id="5046"/>
    <lineage>
        <taxon>Eukaryota</taxon>
        <taxon>Fungi</taxon>
        <taxon>Dikarya</taxon>
        <taxon>Ascomycota</taxon>
        <taxon>Pezizomycotina</taxon>
        <taxon>Sordariomycetes</taxon>
        <taxon>Hypocreomycetidae</taxon>
        <taxon>Hypocreales</taxon>
        <taxon>Sarocladiaceae</taxon>
        <taxon>Sarocladium</taxon>
    </lineage>
</organism>
<dbReference type="AlphaFoldDB" id="A0AA39GFH1"/>
<dbReference type="EMBL" id="JAPDFR010000005">
    <property type="protein sequence ID" value="KAK0386385.1"/>
    <property type="molecule type" value="Genomic_DNA"/>
</dbReference>
<feature type="chain" id="PRO_5041460291" evidence="1">
    <location>
        <begin position="21"/>
        <end position="170"/>
    </location>
</feature>
<gene>
    <name evidence="2" type="ORF">NLU13_6222</name>
</gene>
<reference evidence="2" key="1">
    <citation type="submission" date="2022-10" db="EMBL/GenBank/DDBJ databases">
        <title>Determination and structural analysis of whole genome sequence of Sarocladium strictum F4-1.</title>
        <authorList>
            <person name="Hu L."/>
            <person name="Jiang Y."/>
        </authorList>
    </citation>
    <scope>NUCLEOTIDE SEQUENCE</scope>
    <source>
        <strain evidence="2">F4-1</strain>
    </source>
</reference>
<keyword evidence="1" id="KW-0732">Signal</keyword>
<evidence type="ECO:0000256" key="1">
    <source>
        <dbReference type="SAM" id="SignalP"/>
    </source>
</evidence>
<name>A0AA39GFH1_SARSR</name>
<evidence type="ECO:0000313" key="2">
    <source>
        <dbReference type="EMBL" id="KAK0386385.1"/>
    </source>
</evidence>
<feature type="signal peptide" evidence="1">
    <location>
        <begin position="1"/>
        <end position="20"/>
    </location>
</feature>